<evidence type="ECO:0000313" key="2">
    <source>
        <dbReference type="Proteomes" id="UP001315278"/>
    </source>
</evidence>
<comment type="caution">
    <text evidence="1">The sequence shown here is derived from an EMBL/GenBank/DDBJ whole genome shotgun (WGS) entry which is preliminary data.</text>
</comment>
<sequence length="53" mass="5581">MVQSGLMRKMLAAGKASGVAKTRSLVANIVNILASKGDYSYMDQLDEFGVSTG</sequence>
<accession>A0ABS5FI15</accession>
<organism evidence="1 2">
    <name type="scientific">Bradyrhizobium jicamae</name>
    <dbReference type="NCBI Taxonomy" id="280332"/>
    <lineage>
        <taxon>Bacteria</taxon>
        <taxon>Pseudomonadati</taxon>
        <taxon>Pseudomonadota</taxon>
        <taxon>Alphaproteobacteria</taxon>
        <taxon>Hyphomicrobiales</taxon>
        <taxon>Nitrobacteraceae</taxon>
        <taxon>Bradyrhizobium</taxon>
    </lineage>
</organism>
<name>A0ABS5FI15_9BRAD</name>
<dbReference type="RefSeq" id="WP_212492622.1">
    <property type="nucleotide sequence ID" value="NZ_JAFCJH010000009.1"/>
</dbReference>
<reference evidence="2" key="1">
    <citation type="journal article" date="2021" name="ISME J.">
        <title>Evolutionary origin and ecological implication of a unique nif island in free-living Bradyrhizobium lineages.</title>
        <authorList>
            <person name="Tao J."/>
        </authorList>
    </citation>
    <scope>NUCLEOTIDE SEQUENCE [LARGE SCALE GENOMIC DNA]</scope>
    <source>
        <strain evidence="2">SZCCT0434</strain>
    </source>
</reference>
<proteinExistence type="predicted"/>
<evidence type="ECO:0000313" key="1">
    <source>
        <dbReference type="EMBL" id="MBR0796036.1"/>
    </source>
</evidence>
<evidence type="ECO:0008006" key="3">
    <source>
        <dbReference type="Google" id="ProtNLM"/>
    </source>
</evidence>
<dbReference type="EMBL" id="JAFCJH010000009">
    <property type="protein sequence ID" value="MBR0796036.1"/>
    <property type="molecule type" value="Genomic_DNA"/>
</dbReference>
<gene>
    <name evidence="1" type="ORF">JQ615_11610</name>
</gene>
<keyword evidence="2" id="KW-1185">Reference proteome</keyword>
<dbReference type="Proteomes" id="UP001315278">
    <property type="component" value="Unassembled WGS sequence"/>
</dbReference>
<protein>
    <recommendedName>
        <fullName evidence="3">Transposase</fullName>
    </recommendedName>
</protein>